<gene>
    <name evidence="2" type="ORF">CLODIP_2_CD06998</name>
</gene>
<name>A0A8S1C7S8_9INSE</name>
<dbReference type="SUPFAM" id="SSF47565">
    <property type="entry name" value="Insect pheromone/odorant-binding proteins"/>
    <property type="match status" value="1"/>
</dbReference>
<dbReference type="AlphaFoldDB" id="A0A8S1C7S8"/>
<evidence type="ECO:0000256" key="1">
    <source>
        <dbReference type="SAM" id="Phobius"/>
    </source>
</evidence>
<accession>A0A8S1C7S8</accession>
<keyword evidence="3" id="KW-1185">Reference proteome</keyword>
<dbReference type="GO" id="GO:0005549">
    <property type="term" value="F:odorant binding"/>
    <property type="evidence" value="ECO:0007669"/>
    <property type="project" value="InterPro"/>
</dbReference>
<sequence>MTDSRGRLALIILISVVFPVSFISYLSLQQFENIEWSKENRVNASEFDDESEYRRTRRAVDSLNQFVRQMQLSKNCCVVPQIVPKTSLDACVGSDAYTDSALQARQIDQGVGLFGALQRLFGGRRSRRSLQTFGVQAICYTDCVFRKLNLVNDNGTLLFDEANRIFMNELGNVKLKAAEWQNVTNDAFVKCLDPASKGTPLQIVTGSGRICFSRPIILMTCVKRLMAKKCTEISTSIISV</sequence>
<comment type="caution">
    <text evidence="2">The sequence shown here is derived from an EMBL/GenBank/DDBJ whole genome shotgun (WGS) entry which is preliminary data.</text>
</comment>
<evidence type="ECO:0000313" key="2">
    <source>
        <dbReference type="EMBL" id="CAB3363944.1"/>
    </source>
</evidence>
<feature type="transmembrane region" description="Helical" evidence="1">
    <location>
        <begin position="6"/>
        <end position="28"/>
    </location>
</feature>
<protein>
    <submittedName>
        <fullName evidence="2">Uncharacterized protein</fullName>
    </submittedName>
</protein>
<evidence type="ECO:0000313" key="3">
    <source>
        <dbReference type="Proteomes" id="UP000494165"/>
    </source>
</evidence>
<dbReference type="EMBL" id="CADEPI010000014">
    <property type="protein sequence ID" value="CAB3363944.1"/>
    <property type="molecule type" value="Genomic_DNA"/>
</dbReference>
<proteinExistence type="predicted"/>
<organism evidence="2 3">
    <name type="scientific">Cloeon dipterum</name>
    <dbReference type="NCBI Taxonomy" id="197152"/>
    <lineage>
        <taxon>Eukaryota</taxon>
        <taxon>Metazoa</taxon>
        <taxon>Ecdysozoa</taxon>
        <taxon>Arthropoda</taxon>
        <taxon>Hexapoda</taxon>
        <taxon>Insecta</taxon>
        <taxon>Pterygota</taxon>
        <taxon>Palaeoptera</taxon>
        <taxon>Ephemeroptera</taxon>
        <taxon>Pisciforma</taxon>
        <taxon>Baetidae</taxon>
        <taxon>Cloeon</taxon>
    </lineage>
</organism>
<dbReference type="InterPro" id="IPR036728">
    <property type="entry name" value="PBP_GOBP_sf"/>
</dbReference>
<dbReference type="Gene3D" id="1.10.238.270">
    <property type="match status" value="1"/>
</dbReference>
<keyword evidence="1" id="KW-1133">Transmembrane helix</keyword>
<dbReference type="Proteomes" id="UP000494165">
    <property type="component" value="Unassembled WGS sequence"/>
</dbReference>
<keyword evidence="1" id="KW-0472">Membrane</keyword>
<reference evidence="2 3" key="1">
    <citation type="submission" date="2020-04" db="EMBL/GenBank/DDBJ databases">
        <authorList>
            <person name="Alioto T."/>
            <person name="Alioto T."/>
            <person name="Gomez Garrido J."/>
        </authorList>
    </citation>
    <scope>NUCLEOTIDE SEQUENCE [LARGE SCALE GENOMIC DNA]</scope>
</reference>
<keyword evidence="1" id="KW-0812">Transmembrane</keyword>